<evidence type="ECO:0000259" key="1">
    <source>
        <dbReference type="Pfam" id="PF21880"/>
    </source>
</evidence>
<dbReference type="Pfam" id="PF21880">
    <property type="entry name" value="DUF6916"/>
    <property type="match status" value="1"/>
</dbReference>
<dbReference type="EMBL" id="JACOGA010000007">
    <property type="protein sequence ID" value="MBC3873669.1"/>
    <property type="molecule type" value="Genomic_DNA"/>
</dbReference>
<keyword evidence="3" id="KW-1185">Reference proteome</keyword>
<proteinExistence type="predicted"/>
<evidence type="ECO:0000313" key="3">
    <source>
        <dbReference type="Proteomes" id="UP000624279"/>
    </source>
</evidence>
<comment type="caution">
    <text evidence="2">The sequence shown here is derived from an EMBL/GenBank/DDBJ whole genome shotgun (WGS) entry which is preliminary data.</text>
</comment>
<accession>A0ABR6YBW1</accession>
<dbReference type="RefSeq" id="WP_186941707.1">
    <property type="nucleotide sequence ID" value="NZ_JACOGA010000007.1"/>
</dbReference>
<organism evidence="2 3">
    <name type="scientific">Undibacterium flavidum</name>
    <dbReference type="NCBI Taxonomy" id="2762297"/>
    <lineage>
        <taxon>Bacteria</taxon>
        <taxon>Pseudomonadati</taxon>
        <taxon>Pseudomonadota</taxon>
        <taxon>Betaproteobacteria</taxon>
        <taxon>Burkholderiales</taxon>
        <taxon>Oxalobacteraceae</taxon>
        <taxon>Undibacterium</taxon>
    </lineage>
</organism>
<feature type="domain" description="DUF6916" evidence="1">
    <location>
        <begin position="6"/>
        <end position="101"/>
    </location>
</feature>
<evidence type="ECO:0000313" key="2">
    <source>
        <dbReference type="EMBL" id="MBC3873669.1"/>
    </source>
</evidence>
<gene>
    <name evidence="2" type="ORF">H8K55_08720</name>
</gene>
<name>A0ABR6YBW1_9BURK</name>
<sequence length="102" mass="11506">MKLPRYNMFLECINSAFKVRSNTGADTSLVLKTVSALEVVAPESASQNQQAFSLIFEGDMQNFLPQGTYQFLHAQLGETAIFIVPIGPERDRNQMRYEAIFN</sequence>
<dbReference type="Proteomes" id="UP000624279">
    <property type="component" value="Unassembled WGS sequence"/>
</dbReference>
<dbReference type="InterPro" id="IPR054209">
    <property type="entry name" value="DUF6916"/>
</dbReference>
<protein>
    <recommendedName>
        <fullName evidence="1">DUF6916 domain-containing protein</fullName>
    </recommendedName>
</protein>
<reference evidence="2 3" key="1">
    <citation type="submission" date="2020-08" db="EMBL/GenBank/DDBJ databases">
        <title>Novel species isolated from subtropical streams in China.</title>
        <authorList>
            <person name="Lu H."/>
        </authorList>
    </citation>
    <scope>NUCLEOTIDE SEQUENCE [LARGE SCALE GENOMIC DNA]</scope>
    <source>
        <strain evidence="2 3">LX15W</strain>
    </source>
</reference>